<protein>
    <submittedName>
        <fullName evidence="1">Uncharacterized protein</fullName>
    </submittedName>
</protein>
<dbReference type="EMBL" id="WPCU01000004">
    <property type="protein sequence ID" value="MVA75367.1"/>
    <property type="molecule type" value="Genomic_DNA"/>
</dbReference>
<dbReference type="AlphaFoldDB" id="A0A6A9UVX6"/>
<keyword evidence="2" id="KW-1185">Reference proteome</keyword>
<accession>A0A6A9UVX6</accession>
<name>A0A6A9UVX6_9ACTN</name>
<comment type="caution">
    <text evidence="1">The sequence shown here is derived from an EMBL/GenBank/DDBJ whole genome shotgun (WGS) entry which is preliminary data.</text>
</comment>
<gene>
    <name evidence="1" type="ORF">GC722_04885</name>
</gene>
<dbReference type="RefSeq" id="WP_197429802.1">
    <property type="nucleotide sequence ID" value="NZ_WPCU01000004.1"/>
</dbReference>
<proteinExistence type="predicted"/>
<organism evidence="1 2">
    <name type="scientific">Auraticoccus cholistanensis</name>
    <dbReference type="NCBI Taxonomy" id="2656650"/>
    <lineage>
        <taxon>Bacteria</taxon>
        <taxon>Bacillati</taxon>
        <taxon>Actinomycetota</taxon>
        <taxon>Actinomycetes</taxon>
        <taxon>Propionibacteriales</taxon>
        <taxon>Propionibacteriaceae</taxon>
        <taxon>Auraticoccus</taxon>
    </lineage>
</organism>
<dbReference type="Proteomes" id="UP000435304">
    <property type="component" value="Unassembled WGS sequence"/>
</dbReference>
<reference evidence="1 2" key="1">
    <citation type="submission" date="2019-12" db="EMBL/GenBank/DDBJ databases">
        <title>Auraticoccus cholistani sp. nov., an actinomycete isolated from soil of Cholistan desert.</title>
        <authorList>
            <person name="Cheema M.T."/>
        </authorList>
    </citation>
    <scope>NUCLEOTIDE SEQUENCE [LARGE SCALE GENOMIC DNA]</scope>
    <source>
        <strain evidence="1 2">F435</strain>
    </source>
</reference>
<sequence length="661" mass="73020">MRDDTVRTFPLGDGAVDISPDGAVAAVRHPVGGHSVLLVEGAAGIEGSFHTAAHRWGKGFAVLDGRGHRFDHPAALTWLDDGVELVHRLGPLELTTTRRVGREWTESFALRNPTAATVRVGSFALSTPWRDLYGSAADALSRAVHAHVWTGGADAWVWAVPMSGLGPGLGLTLTEGELWAYSVTSRDANTSSDVRGHLYLHVTDHARAPHAMGGQPEVELEPGATLRLGWRLAWYDDLAAFAADRRPALTAPVVSAEVGTPIEVGLADGWRTRTPLPVRTDRPGTVLVDAERDGRRARVSLHAHPPLRELVEARVRFLVERQRPLERGDSRRYAFVPYDNRSGLTVLDASWSDWPETRERVGSALLLQQARARGWGDADVLDEALAGYLQFVTEHVLAENGVVRDDVDGRREPRLYNFPWFARLLLEAGETDRAVAVVRAFYRLGGRRFLAFDVGGVVRGLAERLRGEGRAAEAEELTALLLEQALTFLELGTDLPRHEVNYEHAMVAPLLDLLLHAHALDPARVPAEALRERLRWLRAFAADQPDARLQHVPVRHWDGYWFGADRLWGDVFPHYWSVLSAGVYLDWPEGLLPEQETAELRAVGLAVLRANLISFDADGSATCAFVYPSCVNGSPAHRADPLANDQDWALVYALRYDLDRR</sequence>
<evidence type="ECO:0000313" key="2">
    <source>
        <dbReference type="Proteomes" id="UP000435304"/>
    </source>
</evidence>
<evidence type="ECO:0000313" key="1">
    <source>
        <dbReference type="EMBL" id="MVA75367.1"/>
    </source>
</evidence>